<gene>
    <name evidence="2" type="ORF">CWS01_07240</name>
</gene>
<evidence type="ECO:0000313" key="3">
    <source>
        <dbReference type="Proteomes" id="UP000233375"/>
    </source>
</evidence>
<name>A0A2N0Z4J5_9BACI</name>
<dbReference type="InterPro" id="IPR010981">
    <property type="entry name" value="SinR/SinI_dimer_dom"/>
</dbReference>
<protein>
    <submittedName>
        <fullName evidence="2">SinR repressor domain-containing protein dimerization</fullName>
    </submittedName>
</protein>
<evidence type="ECO:0000259" key="1">
    <source>
        <dbReference type="PROSITE" id="PS51500"/>
    </source>
</evidence>
<reference evidence="2 3" key="1">
    <citation type="journal article" date="2003" name="Int. J. Syst. Evol. Microbiol.">
        <title>Bacillus nealsonii sp. nov., isolated from a spacecraft-assembly facility, whose spores are gamma-radiation resistant.</title>
        <authorList>
            <person name="Venkateswaran K."/>
            <person name="Kempf M."/>
            <person name="Chen F."/>
            <person name="Satomi M."/>
            <person name="Nicholson W."/>
            <person name="Kern R."/>
        </authorList>
    </citation>
    <scope>NUCLEOTIDE SEQUENCE [LARGE SCALE GENOMIC DNA]</scope>
    <source>
        <strain evidence="2 3">FO-92</strain>
    </source>
</reference>
<dbReference type="GO" id="GO:0006355">
    <property type="term" value="P:regulation of DNA-templated transcription"/>
    <property type="evidence" value="ECO:0007669"/>
    <property type="project" value="InterPro"/>
</dbReference>
<comment type="caution">
    <text evidence="2">The sequence shown here is derived from an EMBL/GenBank/DDBJ whole genome shotgun (WGS) entry which is preliminary data.</text>
</comment>
<dbReference type="Pfam" id="PF08671">
    <property type="entry name" value="SinI"/>
    <property type="match status" value="1"/>
</dbReference>
<dbReference type="SUPFAM" id="SSF47406">
    <property type="entry name" value="SinR repressor dimerisation domain-like"/>
    <property type="match status" value="1"/>
</dbReference>
<proteinExistence type="predicted"/>
<dbReference type="EMBL" id="PISE01000014">
    <property type="protein sequence ID" value="PKG24409.1"/>
    <property type="molecule type" value="Genomic_DNA"/>
</dbReference>
<organism evidence="2 3">
    <name type="scientific">Niallia nealsonii</name>
    <dbReference type="NCBI Taxonomy" id="115979"/>
    <lineage>
        <taxon>Bacteria</taxon>
        <taxon>Bacillati</taxon>
        <taxon>Bacillota</taxon>
        <taxon>Bacilli</taxon>
        <taxon>Bacillales</taxon>
        <taxon>Bacillaceae</taxon>
        <taxon>Niallia</taxon>
    </lineage>
</organism>
<dbReference type="PROSITE" id="PS51500">
    <property type="entry name" value="SIN"/>
    <property type="match status" value="1"/>
</dbReference>
<dbReference type="AlphaFoldDB" id="A0A2N0Z4J5"/>
<keyword evidence="3" id="KW-1185">Reference proteome</keyword>
<dbReference type="GO" id="GO:0046983">
    <property type="term" value="F:protein dimerization activity"/>
    <property type="evidence" value="ECO:0007669"/>
    <property type="project" value="InterPro"/>
</dbReference>
<dbReference type="InterPro" id="IPR036281">
    <property type="entry name" value="SinR/SinI_dimer_dom_sf"/>
</dbReference>
<sequence>MLNSTNDNTDLDKKWLELISSAKEIGISLEGIRNFLNQSLKSA</sequence>
<accession>A0A2N0Z4J5</accession>
<feature type="domain" description="Sin" evidence="1">
    <location>
        <begin position="2"/>
        <end position="40"/>
    </location>
</feature>
<evidence type="ECO:0000313" key="2">
    <source>
        <dbReference type="EMBL" id="PKG24409.1"/>
    </source>
</evidence>
<dbReference type="Proteomes" id="UP000233375">
    <property type="component" value="Unassembled WGS sequence"/>
</dbReference>
<dbReference type="OrthoDB" id="2721940at2"/>